<name>A0AA36IKZ5_9DINO</name>
<sequence length="523" mass="56414">MLAGSPGAFRPSLDTGRVAHAVSEPHVSSADHLKRRTPALRQNQESIATARIRLGSSATSQPRSAHESVAELSGALSCCSQAAECRPAPVLTARGGFEANGASCQQSVMAWPLVQRALGMLPGMCRCNGSSVLDRHKLVRIAQWHASVMAFLEKATDFRKNATRTMSEKWQTFSVPSALRRAKMAVTGTSKMAHDPLEEQRAELGELEGLTTGLLACARTLSCAVEMLAAAPKPLFDPLSRFYGENAPGSPAIEKLCAQLNAFAQKSTESDAELEMLQSKLQAMSERSKVARQSFVALDEAFSSQDHYTKKLEKLREQIAKGGSSPALVQKLNRNEEKLRSSQQAFASRVTETGSQVNEVLEHRWQEVGQAVAQMSQYYVSLFQAAGALGHELQQVHHELTRPATSEAMLRMGQELAKKARDSLRTKCSSEGSGISAFQSNRSNSRDLTRASTADLGVFDGTSGGAGYSQWPSQAAPWPTTSGTWPGAAQAGEARAPRSPWDTGGSGQVRRNETTSLRASPWS</sequence>
<keyword evidence="4" id="KW-1185">Reference proteome</keyword>
<feature type="compositionally biased region" description="Polar residues" evidence="2">
    <location>
        <begin position="427"/>
        <end position="443"/>
    </location>
</feature>
<dbReference type="InterPro" id="IPR027267">
    <property type="entry name" value="AH/BAR_dom_sf"/>
</dbReference>
<reference evidence="3" key="1">
    <citation type="submission" date="2023-08" db="EMBL/GenBank/DDBJ databases">
        <authorList>
            <person name="Chen Y."/>
            <person name="Shah S."/>
            <person name="Dougan E. K."/>
            <person name="Thang M."/>
            <person name="Chan C."/>
        </authorList>
    </citation>
    <scope>NUCLEOTIDE SEQUENCE</scope>
</reference>
<evidence type="ECO:0000313" key="3">
    <source>
        <dbReference type="EMBL" id="CAJ1389364.1"/>
    </source>
</evidence>
<comment type="caution">
    <text evidence="3">The sequence shown here is derived from an EMBL/GenBank/DDBJ whole genome shotgun (WGS) entry which is preliminary data.</text>
</comment>
<feature type="region of interest" description="Disordered" evidence="2">
    <location>
        <begin position="427"/>
        <end position="447"/>
    </location>
</feature>
<dbReference type="EMBL" id="CAUJNA010001857">
    <property type="protein sequence ID" value="CAJ1389364.1"/>
    <property type="molecule type" value="Genomic_DNA"/>
</dbReference>
<keyword evidence="1" id="KW-0175">Coiled coil</keyword>
<dbReference type="Proteomes" id="UP001178507">
    <property type="component" value="Unassembled WGS sequence"/>
</dbReference>
<gene>
    <name evidence="3" type="ORF">EVOR1521_LOCUS14996</name>
</gene>
<accession>A0AA36IKZ5</accession>
<feature type="compositionally biased region" description="Polar residues" evidence="2">
    <location>
        <begin position="514"/>
        <end position="523"/>
    </location>
</feature>
<proteinExistence type="predicted"/>
<feature type="coiled-coil region" evidence="1">
    <location>
        <begin position="274"/>
        <end position="318"/>
    </location>
</feature>
<evidence type="ECO:0008006" key="5">
    <source>
        <dbReference type="Google" id="ProtNLM"/>
    </source>
</evidence>
<protein>
    <recommendedName>
        <fullName evidence="5">BAR domain-containing protein</fullName>
    </recommendedName>
</protein>
<dbReference type="Gene3D" id="1.20.1270.60">
    <property type="entry name" value="Arfaptin homology (AH) domain/BAR domain"/>
    <property type="match status" value="1"/>
</dbReference>
<evidence type="ECO:0000256" key="1">
    <source>
        <dbReference type="SAM" id="Coils"/>
    </source>
</evidence>
<dbReference type="AlphaFoldDB" id="A0AA36IKZ5"/>
<feature type="region of interest" description="Disordered" evidence="2">
    <location>
        <begin position="465"/>
        <end position="523"/>
    </location>
</feature>
<organism evidence="3 4">
    <name type="scientific">Effrenium voratum</name>
    <dbReference type="NCBI Taxonomy" id="2562239"/>
    <lineage>
        <taxon>Eukaryota</taxon>
        <taxon>Sar</taxon>
        <taxon>Alveolata</taxon>
        <taxon>Dinophyceae</taxon>
        <taxon>Suessiales</taxon>
        <taxon>Symbiodiniaceae</taxon>
        <taxon>Effrenium</taxon>
    </lineage>
</organism>
<evidence type="ECO:0000313" key="4">
    <source>
        <dbReference type="Proteomes" id="UP001178507"/>
    </source>
</evidence>
<evidence type="ECO:0000256" key="2">
    <source>
        <dbReference type="SAM" id="MobiDB-lite"/>
    </source>
</evidence>